<accession>A0A7C6AGF5</accession>
<sequence length="212" mass="25150">MNYKGIWVILFSGLLFSACRNHIIERSANDYFPIKEGNWWNYTNDDLYNPVSINITIEPPDTILQRECYPFNVSGEFHYYSKDQEGIKEYIKIIENYGGSDYTILEGFIFRLELPFVTGNRFVDSLVDSLDFFGQWIKARYVINVLVSDYQEDEIYGEVYRVIINRYQTVITQDSTVSKEEYIEEYYAPDIGMIEFKNAEGRFRLKDFHIEK</sequence>
<comment type="caution">
    <text evidence="1">The sequence shown here is derived from an EMBL/GenBank/DDBJ whole genome shotgun (WGS) entry which is preliminary data.</text>
</comment>
<name>A0A7C6AGF5_UNCW3</name>
<proteinExistence type="predicted"/>
<protein>
    <recommendedName>
        <fullName evidence="2">Lipoprotein</fullName>
    </recommendedName>
</protein>
<dbReference type="EMBL" id="DTHJ01000152">
    <property type="protein sequence ID" value="HHS63431.1"/>
    <property type="molecule type" value="Genomic_DNA"/>
</dbReference>
<gene>
    <name evidence="1" type="ORF">ENV70_07485</name>
</gene>
<evidence type="ECO:0008006" key="2">
    <source>
        <dbReference type="Google" id="ProtNLM"/>
    </source>
</evidence>
<dbReference type="AlphaFoldDB" id="A0A7C6AGF5"/>
<organism evidence="1">
    <name type="scientific">candidate division WOR-3 bacterium</name>
    <dbReference type="NCBI Taxonomy" id="2052148"/>
    <lineage>
        <taxon>Bacteria</taxon>
        <taxon>Bacteria division WOR-3</taxon>
    </lineage>
</organism>
<evidence type="ECO:0000313" key="1">
    <source>
        <dbReference type="EMBL" id="HHS63431.1"/>
    </source>
</evidence>
<dbReference type="PROSITE" id="PS51257">
    <property type="entry name" value="PROKAR_LIPOPROTEIN"/>
    <property type="match status" value="1"/>
</dbReference>
<reference evidence="1" key="1">
    <citation type="journal article" date="2020" name="mSystems">
        <title>Genome- and Community-Level Interaction Insights into Carbon Utilization and Element Cycling Functions of Hydrothermarchaeota in Hydrothermal Sediment.</title>
        <authorList>
            <person name="Zhou Z."/>
            <person name="Liu Y."/>
            <person name="Xu W."/>
            <person name="Pan J."/>
            <person name="Luo Z.H."/>
            <person name="Li M."/>
        </authorList>
    </citation>
    <scope>NUCLEOTIDE SEQUENCE [LARGE SCALE GENOMIC DNA]</scope>
    <source>
        <strain evidence="1">SpSt-783</strain>
    </source>
</reference>